<dbReference type="PIRSF" id="PIRSF017082">
    <property type="entry name" value="YflP"/>
    <property type="match status" value="1"/>
</dbReference>
<evidence type="ECO:0000313" key="4">
    <source>
        <dbReference type="Proteomes" id="UP000029553"/>
    </source>
</evidence>
<dbReference type="Gene3D" id="3.40.190.10">
    <property type="entry name" value="Periplasmic binding protein-like II"/>
    <property type="match status" value="1"/>
</dbReference>
<dbReference type="Gene3D" id="3.40.190.150">
    <property type="entry name" value="Bordetella uptake gene, domain 1"/>
    <property type="match status" value="1"/>
</dbReference>
<feature type="chain" id="PRO_5001926180" evidence="2">
    <location>
        <begin position="29"/>
        <end position="330"/>
    </location>
</feature>
<dbReference type="AlphaFoldDB" id="A0A096FRB0"/>
<proteinExistence type="inferred from homology"/>
<evidence type="ECO:0000313" key="3">
    <source>
        <dbReference type="EMBL" id="KGH32308.1"/>
    </source>
</evidence>
<dbReference type="InterPro" id="IPR005064">
    <property type="entry name" value="BUG"/>
</dbReference>
<dbReference type="Pfam" id="PF03401">
    <property type="entry name" value="TctC"/>
    <property type="match status" value="1"/>
</dbReference>
<reference evidence="3 4" key="1">
    <citation type="submission" date="2013-09" db="EMBL/GenBank/DDBJ databases">
        <title>High correlation between genotypes and phenotypes of environmental bacteria Comamonas testosteroni strains.</title>
        <authorList>
            <person name="Liu L."/>
            <person name="Zhu W."/>
            <person name="Xia X."/>
            <person name="Xu B."/>
            <person name="Luo M."/>
            <person name="Wang G."/>
        </authorList>
    </citation>
    <scope>NUCLEOTIDE SEQUENCE [LARGE SCALE GENOMIC DNA]</scope>
    <source>
        <strain evidence="3 4">JL40</strain>
    </source>
</reference>
<dbReference type="CDD" id="cd07012">
    <property type="entry name" value="PBP2_Bug_TTT"/>
    <property type="match status" value="1"/>
</dbReference>
<evidence type="ECO:0000256" key="2">
    <source>
        <dbReference type="SAM" id="SignalP"/>
    </source>
</evidence>
<name>A0A096FRB0_COMTE</name>
<dbReference type="EMBL" id="AWOR01000001">
    <property type="protein sequence ID" value="KGH32308.1"/>
    <property type="molecule type" value="Genomic_DNA"/>
</dbReference>
<dbReference type="SUPFAM" id="SSF53850">
    <property type="entry name" value="Periplasmic binding protein-like II"/>
    <property type="match status" value="1"/>
</dbReference>
<comment type="similarity">
    <text evidence="1">Belongs to the UPF0065 (bug) family.</text>
</comment>
<dbReference type="RefSeq" id="WP_034365130.1">
    <property type="nucleotide sequence ID" value="NZ_AWOR01000001.1"/>
</dbReference>
<protein>
    <submittedName>
        <fullName evidence="3">ABC transporter substrate-binding protein</fullName>
    </submittedName>
</protein>
<dbReference type="PANTHER" id="PTHR42928:SF5">
    <property type="entry name" value="BLR1237 PROTEIN"/>
    <property type="match status" value="1"/>
</dbReference>
<feature type="signal peptide" evidence="2">
    <location>
        <begin position="1"/>
        <end position="28"/>
    </location>
</feature>
<dbReference type="PANTHER" id="PTHR42928">
    <property type="entry name" value="TRICARBOXYLATE-BINDING PROTEIN"/>
    <property type="match status" value="1"/>
</dbReference>
<dbReference type="InterPro" id="IPR042100">
    <property type="entry name" value="Bug_dom1"/>
</dbReference>
<keyword evidence="2" id="KW-0732">Signal</keyword>
<sequence>MNPDRATLSRRLCIACAVTSLFAGAVQAQDAYPSKPIRIVIGYAPGGSVDMVGRVVGDILARQLNATVVVENVPGAAGVVGAQRVVSAKPDGYTLLAGSSNEMAGTKFVNAAQKYDPAVDLTPVSLTALAPNLWVAGAHVPVKTVDDFVKLAKANPGKYSYGSPGIGSTPHFSGELIKKTAGVYLVHIPYKGSPAMTSDLGGGNLDFAILSPMAAAPLAQSGKIRILGATTATRIATLKEVPALAEHPALKGYALSGWFALAAPKGLPPEVLAKLQKAIQTGLADPAIRQKLEAAGTPPAKGNESLAQVMRTDMDKYAELVKFARITADN</sequence>
<gene>
    <name evidence="3" type="ORF">P353_03395</name>
</gene>
<accession>A0A096FRB0</accession>
<comment type="caution">
    <text evidence="3">The sequence shown here is derived from an EMBL/GenBank/DDBJ whole genome shotgun (WGS) entry which is preliminary data.</text>
</comment>
<dbReference type="Proteomes" id="UP000029553">
    <property type="component" value="Unassembled WGS sequence"/>
</dbReference>
<organism evidence="3 4">
    <name type="scientific">Comamonas testosteroni</name>
    <name type="common">Pseudomonas testosteroni</name>
    <dbReference type="NCBI Taxonomy" id="285"/>
    <lineage>
        <taxon>Bacteria</taxon>
        <taxon>Pseudomonadati</taxon>
        <taxon>Pseudomonadota</taxon>
        <taxon>Betaproteobacteria</taxon>
        <taxon>Burkholderiales</taxon>
        <taxon>Comamonadaceae</taxon>
        <taxon>Comamonas</taxon>
    </lineage>
</organism>
<evidence type="ECO:0000256" key="1">
    <source>
        <dbReference type="ARBA" id="ARBA00006987"/>
    </source>
</evidence>